<accession>A0A1F4XGH4</accession>
<keyword evidence="1" id="KW-0472">Membrane</keyword>
<evidence type="ECO:0000313" key="2">
    <source>
        <dbReference type="EMBL" id="OGC80792.1"/>
    </source>
</evidence>
<evidence type="ECO:0000313" key="3">
    <source>
        <dbReference type="Proteomes" id="UP000176185"/>
    </source>
</evidence>
<keyword evidence="1" id="KW-1133">Transmembrane helix</keyword>
<name>A0A1F4XGH4_9BACT</name>
<feature type="transmembrane region" description="Helical" evidence="1">
    <location>
        <begin position="20"/>
        <end position="44"/>
    </location>
</feature>
<proteinExistence type="predicted"/>
<feature type="transmembrane region" description="Helical" evidence="1">
    <location>
        <begin position="56"/>
        <end position="78"/>
    </location>
</feature>
<dbReference type="STRING" id="1797243.A2943_02845"/>
<sequence>MGGLDSKAFAAKLTSLVINPLILFLFSAGLLVFIFGLVEFLYALNTGGDQKAGKQHMLWGVLGMFIMASAWGILQVIARTVGAQVPSL</sequence>
<comment type="caution">
    <text evidence="2">The sequence shown here is derived from an EMBL/GenBank/DDBJ whole genome shotgun (WGS) entry which is preliminary data.</text>
</comment>
<dbReference type="EMBL" id="MEWX01000014">
    <property type="protein sequence ID" value="OGC80792.1"/>
    <property type="molecule type" value="Genomic_DNA"/>
</dbReference>
<organism evidence="2 3">
    <name type="scientific">Candidatus Adlerbacteria bacterium RIFCSPLOWO2_01_FULL_51_16</name>
    <dbReference type="NCBI Taxonomy" id="1797243"/>
    <lineage>
        <taxon>Bacteria</taxon>
        <taxon>Candidatus Adleribacteriota</taxon>
    </lineage>
</organism>
<dbReference type="Proteomes" id="UP000176185">
    <property type="component" value="Unassembled WGS sequence"/>
</dbReference>
<keyword evidence="1" id="KW-0812">Transmembrane</keyword>
<dbReference type="AlphaFoldDB" id="A0A1F4XGH4"/>
<gene>
    <name evidence="2" type="ORF">A2943_02845</name>
</gene>
<protein>
    <submittedName>
        <fullName evidence="2">Uncharacterized protein</fullName>
    </submittedName>
</protein>
<reference evidence="2 3" key="1">
    <citation type="journal article" date="2016" name="Nat. Commun.">
        <title>Thousands of microbial genomes shed light on interconnected biogeochemical processes in an aquifer system.</title>
        <authorList>
            <person name="Anantharaman K."/>
            <person name="Brown C.T."/>
            <person name="Hug L.A."/>
            <person name="Sharon I."/>
            <person name="Castelle C.J."/>
            <person name="Probst A.J."/>
            <person name="Thomas B.C."/>
            <person name="Singh A."/>
            <person name="Wilkins M.J."/>
            <person name="Karaoz U."/>
            <person name="Brodie E.L."/>
            <person name="Williams K.H."/>
            <person name="Hubbard S.S."/>
            <person name="Banfield J.F."/>
        </authorList>
    </citation>
    <scope>NUCLEOTIDE SEQUENCE [LARGE SCALE GENOMIC DNA]</scope>
</reference>
<evidence type="ECO:0000256" key="1">
    <source>
        <dbReference type="SAM" id="Phobius"/>
    </source>
</evidence>